<feature type="domain" description="YdbS-like PH" evidence="2">
    <location>
        <begin position="80"/>
        <end position="153"/>
    </location>
</feature>
<dbReference type="OrthoDB" id="4121259at2"/>
<evidence type="ECO:0000313" key="3">
    <source>
        <dbReference type="EMBL" id="TWD80932.1"/>
    </source>
</evidence>
<feature type="transmembrane region" description="Helical" evidence="1">
    <location>
        <begin position="52"/>
        <end position="75"/>
    </location>
</feature>
<dbReference type="InterPro" id="IPR005182">
    <property type="entry name" value="YdbS-like_PH"/>
</dbReference>
<feature type="domain" description="YdbS-like PH" evidence="2">
    <location>
        <begin position="415"/>
        <end position="483"/>
    </location>
</feature>
<keyword evidence="1" id="KW-1133">Transmembrane helix</keyword>
<dbReference type="PANTHER" id="PTHR34473">
    <property type="entry name" value="UPF0699 TRANSMEMBRANE PROTEIN YDBS"/>
    <property type="match status" value="1"/>
</dbReference>
<evidence type="ECO:0000313" key="4">
    <source>
        <dbReference type="Proteomes" id="UP000318380"/>
    </source>
</evidence>
<dbReference type="Proteomes" id="UP000318380">
    <property type="component" value="Unassembled WGS sequence"/>
</dbReference>
<dbReference type="EMBL" id="VIVK01000001">
    <property type="protein sequence ID" value="TWD80932.1"/>
    <property type="molecule type" value="Genomic_DNA"/>
</dbReference>
<feature type="transmembrane region" description="Helical" evidence="1">
    <location>
        <begin position="25"/>
        <end position="46"/>
    </location>
</feature>
<accession>A0A561BQ32</accession>
<protein>
    <submittedName>
        <fullName evidence="3">Putative membrane protein</fullName>
    </submittedName>
</protein>
<dbReference type="PIRSF" id="PIRSF026631">
    <property type="entry name" value="UCP026631"/>
    <property type="match status" value="1"/>
</dbReference>
<dbReference type="RefSeq" id="WP_145805325.1">
    <property type="nucleotide sequence ID" value="NZ_VIVK01000001.1"/>
</dbReference>
<keyword evidence="1" id="KW-0812">Transmembrane</keyword>
<organism evidence="3 4">
    <name type="scientific">Kribbella amoyensis</name>
    <dbReference type="NCBI Taxonomy" id="996641"/>
    <lineage>
        <taxon>Bacteria</taxon>
        <taxon>Bacillati</taxon>
        <taxon>Actinomycetota</taxon>
        <taxon>Actinomycetes</taxon>
        <taxon>Propionibacteriales</taxon>
        <taxon>Kribbellaceae</taxon>
        <taxon>Kribbella</taxon>
    </lineage>
</organism>
<feature type="transmembrane region" description="Helical" evidence="1">
    <location>
        <begin position="393"/>
        <end position="411"/>
    </location>
</feature>
<evidence type="ECO:0000256" key="1">
    <source>
        <dbReference type="SAM" id="Phobius"/>
    </source>
</evidence>
<keyword evidence="4" id="KW-1185">Reference proteome</keyword>
<sequence>MSDPGTTETAAPSSEQTWQRLDGRAVHVAAVLGAGVAISAGVPTVFGIASGWSVLTALAWVVPAAVLLVAAAALLEYVRWRRTQYRVGVERAELHTGVLVLHRRSLKRERIRSVDLTANPLLRLFGLVAVKIGTGEHADAGEGTLTLSPVTRAEGERLRLELLPGQRGEADGTLAVLDPAWIRYAPISFLAPTLGLAAGGAAMQVSEWFTLQDELIHWVRDRFAGFPLVGAILVLVALLGVLGVIGSLGLFVEMWWNYRLDREPGTLRVRRGLFTTRSISIEERRLRGVDVVEPLGARLVGAARVDAIATGLVRQKEDEKTDHKVLLPPAPKEVADRIAAAVLREKVAPTAAAQLTPHPRAALGRRLRISLAMAVLPVAVLAVLGVWLTSVLIQLAVILAVLLLPAAILLARDSYRALGHGITGNYLVTRSGTIRRSTAALRRDGVLGWRVRQTVFQRRRGLATFSAITAAGSGAYSARDADATEGLDFARDAVPGLLEPFVEPG</sequence>
<dbReference type="Pfam" id="PF03703">
    <property type="entry name" value="bPH_2"/>
    <property type="match status" value="2"/>
</dbReference>
<feature type="transmembrane region" description="Helical" evidence="1">
    <location>
        <begin position="187"/>
        <end position="206"/>
    </location>
</feature>
<comment type="caution">
    <text evidence="3">The sequence shown here is derived from an EMBL/GenBank/DDBJ whole genome shotgun (WGS) entry which is preliminary data.</text>
</comment>
<proteinExistence type="predicted"/>
<keyword evidence="1" id="KW-0472">Membrane</keyword>
<evidence type="ECO:0000259" key="2">
    <source>
        <dbReference type="Pfam" id="PF03703"/>
    </source>
</evidence>
<gene>
    <name evidence="3" type="ORF">FB561_2030</name>
</gene>
<feature type="transmembrane region" description="Helical" evidence="1">
    <location>
        <begin position="226"/>
        <end position="252"/>
    </location>
</feature>
<dbReference type="InterPro" id="IPR014529">
    <property type="entry name" value="UCP026631"/>
</dbReference>
<dbReference type="PANTHER" id="PTHR34473:SF2">
    <property type="entry name" value="UPF0699 TRANSMEMBRANE PROTEIN YDBT"/>
    <property type="match status" value="1"/>
</dbReference>
<dbReference type="AlphaFoldDB" id="A0A561BQ32"/>
<reference evidence="3 4" key="1">
    <citation type="submission" date="2019-06" db="EMBL/GenBank/DDBJ databases">
        <title>Sequencing the genomes of 1000 actinobacteria strains.</title>
        <authorList>
            <person name="Klenk H.-P."/>
        </authorList>
    </citation>
    <scope>NUCLEOTIDE SEQUENCE [LARGE SCALE GENOMIC DNA]</scope>
    <source>
        <strain evidence="3 4">DSM 24683</strain>
    </source>
</reference>
<name>A0A561BQ32_9ACTN</name>
<feature type="transmembrane region" description="Helical" evidence="1">
    <location>
        <begin position="369"/>
        <end position="387"/>
    </location>
</feature>